<dbReference type="KEGG" id="salo:EF888_09015"/>
<dbReference type="RefSeq" id="WP_109758683.1">
    <property type="nucleotide sequence ID" value="NZ_CP034588.1"/>
</dbReference>
<feature type="transmembrane region" description="Helical" evidence="1">
    <location>
        <begin position="90"/>
        <end position="110"/>
    </location>
</feature>
<dbReference type="EMBL" id="QGGV01000003">
    <property type="protein sequence ID" value="PWK56922.1"/>
    <property type="molecule type" value="Genomic_DNA"/>
</dbReference>
<accession>A0A316G8J6</accession>
<protein>
    <submittedName>
        <fullName evidence="2">Uncharacterized protein</fullName>
    </submittedName>
</protein>
<dbReference type="OrthoDB" id="7875520at2"/>
<keyword evidence="1" id="KW-0472">Membrane</keyword>
<feature type="transmembrane region" description="Helical" evidence="1">
    <location>
        <begin position="31"/>
        <end position="50"/>
    </location>
</feature>
<sequence length="140" mass="15404">MTRPLILLALASLVFLASNEAFGYGAAYRIAYGAFTLMAAMISLTFLWLWARRATPLAIGMSFGWAGAASVMGWWWTFNVLHGPKWMVDNPLLLVFLSIYFVGATLHFQVISRSFGSDGRGWIWPVAASLAVSLAVHFLA</sequence>
<evidence type="ECO:0000313" key="3">
    <source>
        <dbReference type="Proteomes" id="UP000245390"/>
    </source>
</evidence>
<organism evidence="2 3">
    <name type="scientific">Silicimonas algicola</name>
    <dbReference type="NCBI Taxonomy" id="1826607"/>
    <lineage>
        <taxon>Bacteria</taxon>
        <taxon>Pseudomonadati</taxon>
        <taxon>Pseudomonadota</taxon>
        <taxon>Alphaproteobacteria</taxon>
        <taxon>Rhodobacterales</taxon>
        <taxon>Paracoccaceae</taxon>
    </lineage>
</organism>
<keyword evidence="3" id="KW-1185">Reference proteome</keyword>
<feature type="transmembrane region" description="Helical" evidence="1">
    <location>
        <begin position="122"/>
        <end position="139"/>
    </location>
</feature>
<keyword evidence="1" id="KW-0812">Transmembrane</keyword>
<comment type="caution">
    <text evidence="2">The sequence shown here is derived from an EMBL/GenBank/DDBJ whole genome shotgun (WGS) entry which is preliminary data.</text>
</comment>
<keyword evidence="1" id="KW-1133">Transmembrane helix</keyword>
<proteinExistence type="predicted"/>
<name>A0A316G8J6_9RHOB</name>
<evidence type="ECO:0000256" key="1">
    <source>
        <dbReference type="SAM" id="Phobius"/>
    </source>
</evidence>
<gene>
    <name evidence="2" type="ORF">C8D95_103156</name>
</gene>
<evidence type="ECO:0000313" key="2">
    <source>
        <dbReference type="EMBL" id="PWK56922.1"/>
    </source>
</evidence>
<dbReference type="Proteomes" id="UP000245390">
    <property type="component" value="Unassembled WGS sequence"/>
</dbReference>
<reference evidence="2 3" key="1">
    <citation type="submission" date="2018-05" db="EMBL/GenBank/DDBJ databases">
        <title>Genomic Encyclopedia of Type Strains, Phase IV (KMG-IV): sequencing the most valuable type-strain genomes for metagenomic binning, comparative biology and taxonomic classification.</title>
        <authorList>
            <person name="Goeker M."/>
        </authorList>
    </citation>
    <scope>NUCLEOTIDE SEQUENCE [LARGE SCALE GENOMIC DNA]</scope>
    <source>
        <strain evidence="2 3">DSM 103371</strain>
    </source>
</reference>
<dbReference type="AlphaFoldDB" id="A0A316G8J6"/>
<feature type="transmembrane region" description="Helical" evidence="1">
    <location>
        <begin position="57"/>
        <end position="78"/>
    </location>
</feature>